<dbReference type="SUPFAM" id="SSF103025">
    <property type="entry name" value="Folate-binding domain"/>
    <property type="match status" value="1"/>
</dbReference>
<dbReference type="Gene3D" id="3.30.1360.120">
    <property type="entry name" value="Probable tRNA modification gtpase trme, domain 1"/>
    <property type="match status" value="1"/>
</dbReference>
<reference evidence="2 3" key="1">
    <citation type="journal article" date="2021" name="Commun. Biol.">
        <title>The genome of Shorea leprosula (Dipterocarpaceae) highlights the ecological relevance of drought in aseasonal tropical rainforests.</title>
        <authorList>
            <person name="Ng K.K.S."/>
            <person name="Kobayashi M.J."/>
            <person name="Fawcett J.A."/>
            <person name="Hatakeyama M."/>
            <person name="Paape T."/>
            <person name="Ng C.H."/>
            <person name="Ang C.C."/>
            <person name="Tnah L.H."/>
            <person name="Lee C.T."/>
            <person name="Nishiyama T."/>
            <person name="Sese J."/>
            <person name="O'Brien M.J."/>
            <person name="Copetti D."/>
            <person name="Mohd Noor M.I."/>
            <person name="Ong R.C."/>
            <person name="Putra M."/>
            <person name="Sireger I.Z."/>
            <person name="Indrioko S."/>
            <person name="Kosugi Y."/>
            <person name="Izuno A."/>
            <person name="Isagi Y."/>
            <person name="Lee S.L."/>
            <person name="Shimizu K.K."/>
        </authorList>
    </citation>
    <scope>NUCLEOTIDE SEQUENCE [LARGE SCALE GENOMIC DNA]</scope>
    <source>
        <strain evidence="2">214</strain>
    </source>
</reference>
<evidence type="ECO:0000256" key="1">
    <source>
        <dbReference type="ARBA" id="ARBA00022946"/>
    </source>
</evidence>
<dbReference type="InterPro" id="IPR027266">
    <property type="entry name" value="TrmE/GcvT-like"/>
</dbReference>
<keyword evidence="3" id="KW-1185">Reference proteome</keyword>
<proteinExistence type="predicted"/>
<protein>
    <submittedName>
        <fullName evidence="2">Uncharacterized protein</fullName>
    </submittedName>
</protein>
<sequence>MGSNAWEKLRVTQGRPAPRKELTNEFNVLEAGLWNSVSLNKGCYEGRDDSKTHNI</sequence>
<evidence type="ECO:0000313" key="2">
    <source>
        <dbReference type="EMBL" id="GKV00602.1"/>
    </source>
</evidence>
<keyword evidence="1" id="KW-0809">Transit peptide</keyword>
<name>A0AAV5IFA3_9ROSI</name>
<dbReference type="InterPro" id="IPR017703">
    <property type="entry name" value="YgfZ/GCV_T_CS"/>
</dbReference>
<dbReference type="Proteomes" id="UP001054252">
    <property type="component" value="Unassembled WGS sequence"/>
</dbReference>
<evidence type="ECO:0000313" key="3">
    <source>
        <dbReference type="Proteomes" id="UP001054252"/>
    </source>
</evidence>
<dbReference type="AlphaFoldDB" id="A0AAV5IFA3"/>
<organism evidence="2 3">
    <name type="scientific">Rubroshorea leprosula</name>
    <dbReference type="NCBI Taxonomy" id="152421"/>
    <lineage>
        <taxon>Eukaryota</taxon>
        <taxon>Viridiplantae</taxon>
        <taxon>Streptophyta</taxon>
        <taxon>Embryophyta</taxon>
        <taxon>Tracheophyta</taxon>
        <taxon>Spermatophyta</taxon>
        <taxon>Magnoliopsida</taxon>
        <taxon>eudicotyledons</taxon>
        <taxon>Gunneridae</taxon>
        <taxon>Pentapetalae</taxon>
        <taxon>rosids</taxon>
        <taxon>malvids</taxon>
        <taxon>Malvales</taxon>
        <taxon>Dipterocarpaceae</taxon>
        <taxon>Rubroshorea</taxon>
    </lineage>
</organism>
<comment type="caution">
    <text evidence="2">The sequence shown here is derived from an EMBL/GenBank/DDBJ whole genome shotgun (WGS) entry which is preliminary data.</text>
</comment>
<dbReference type="EMBL" id="BPVZ01000015">
    <property type="protein sequence ID" value="GKV00602.1"/>
    <property type="molecule type" value="Genomic_DNA"/>
</dbReference>
<accession>A0AAV5IFA3</accession>
<dbReference type="NCBIfam" id="TIGR03317">
    <property type="entry name" value="ygfZ_signature"/>
    <property type="match status" value="1"/>
</dbReference>
<gene>
    <name evidence="2" type="ORF">SLEP1_g13269</name>
</gene>